<evidence type="ECO:0000259" key="2">
    <source>
        <dbReference type="PROSITE" id="PS50118"/>
    </source>
</evidence>
<dbReference type="GO" id="GO:0005634">
    <property type="term" value="C:nucleus"/>
    <property type="evidence" value="ECO:0007669"/>
    <property type="project" value="UniProtKB-UniRule"/>
</dbReference>
<dbReference type="PROSITE" id="PS50118">
    <property type="entry name" value="HMG_BOX_2"/>
    <property type="match status" value="1"/>
</dbReference>
<reference evidence="3 4" key="1">
    <citation type="journal article" date="2015" name="Plant Cell">
        <title>Oil accumulation by the oleaginous diatom Fistulifera solaris as revealed by the genome and transcriptome.</title>
        <authorList>
            <person name="Tanaka T."/>
            <person name="Maeda Y."/>
            <person name="Veluchamy A."/>
            <person name="Tanaka M."/>
            <person name="Abida H."/>
            <person name="Marechal E."/>
            <person name="Bowler C."/>
            <person name="Muto M."/>
            <person name="Sunaga Y."/>
            <person name="Tanaka M."/>
            <person name="Yoshino T."/>
            <person name="Taniguchi T."/>
            <person name="Fukuda Y."/>
            <person name="Nemoto M."/>
            <person name="Matsumoto M."/>
            <person name="Wong P.S."/>
            <person name="Aburatani S."/>
            <person name="Fujibuchi W."/>
        </authorList>
    </citation>
    <scope>NUCLEOTIDE SEQUENCE [LARGE SCALE GENOMIC DNA]</scope>
    <source>
        <strain evidence="3 4">JPCC DA0580</strain>
    </source>
</reference>
<dbReference type="InterPro" id="IPR009071">
    <property type="entry name" value="HMG_box_dom"/>
</dbReference>
<evidence type="ECO:0000313" key="3">
    <source>
        <dbReference type="EMBL" id="GAX12031.1"/>
    </source>
</evidence>
<dbReference type="Proteomes" id="UP000198406">
    <property type="component" value="Unassembled WGS sequence"/>
</dbReference>
<keyword evidence="1" id="KW-0238">DNA-binding</keyword>
<keyword evidence="4" id="KW-1185">Reference proteome</keyword>
<dbReference type="GO" id="GO:0003677">
    <property type="term" value="F:DNA binding"/>
    <property type="evidence" value="ECO:0007669"/>
    <property type="project" value="UniProtKB-UniRule"/>
</dbReference>
<dbReference type="Gene3D" id="1.10.30.10">
    <property type="entry name" value="High mobility group box domain"/>
    <property type="match status" value="1"/>
</dbReference>
<gene>
    <name evidence="3" type="ORF">FisN_8Lh131</name>
</gene>
<protein>
    <recommendedName>
        <fullName evidence="2">HMG box domain-containing protein</fullName>
    </recommendedName>
</protein>
<dbReference type="InterPro" id="IPR036910">
    <property type="entry name" value="HMG_box_dom_sf"/>
</dbReference>
<feature type="DNA-binding region" description="HMG box" evidence="1">
    <location>
        <begin position="1"/>
        <end position="37"/>
    </location>
</feature>
<accession>A0A1Z5JE41</accession>
<dbReference type="SUPFAM" id="SSF47095">
    <property type="entry name" value="HMG-box"/>
    <property type="match status" value="1"/>
</dbReference>
<proteinExistence type="predicted"/>
<dbReference type="OrthoDB" id="498543at2759"/>
<name>A0A1Z5JE41_FISSO</name>
<comment type="caution">
    <text evidence="3">The sequence shown here is derived from an EMBL/GenBank/DDBJ whole genome shotgun (WGS) entry which is preliminary data.</text>
</comment>
<keyword evidence="1" id="KW-0539">Nucleus</keyword>
<evidence type="ECO:0000313" key="4">
    <source>
        <dbReference type="Proteomes" id="UP000198406"/>
    </source>
</evidence>
<feature type="domain" description="HMG box" evidence="2">
    <location>
        <begin position="1"/>
        <end position="37"/>
    </location>
</feature>
<organism evidence="3 4">
    <name type="scientific">Fistulifera solaris</name>
    <name type="common">Oleaginous diatom</name>
    <dbReference type="NCBI Taxonomy" id="1519565"/>
    <lineage>
        <taxon>Eukaryota</taxon>
        <taxon>Sar</taxon>
        <taxon>Stramenopiles</taxon>
        <taxon>Ochrophyta</taxon>
        <taxon>Bacillariophyta</taxon>
        <taxon>Bacillariophyceae</taxon>
        <taxon>Bacillariophycidae</taxon>
        <taxon>Naviculales</taxon>
        <taxon>Naviculaceae</taxon>
        <taxon>Fistulifera</taxon>
    </lineage>
</organism>
<dbReference type="InParanoid" id="A0A1Z5JE41"/>
<evidence type="ECO:0000256" key="1">
    <source>
        <dbReference type="PROSITE-ProRule" id="PRU00267"/>
    </source>
</evidence>
<dbReference type="EMBL" id="BDSP01000048">
    <property type="protein sequence ID" value="GAX12031.1"/>
    <property type="molecule type" value="Genomic_DNA"/>
</dbReference>
<dbReference type="AlphaFoldDB" id="A0A1Z5JE41"/>
<sequence>MSDAIASKWKALKDRSKYEEIAREDNKRYRKAMEEYNENIIRSTRIGRAALDGALPNRLDDTVSPNTTQVSSQQVFDASHDLQSLVRPVGLPGLPNPPPVPLANIGMVSNDITLQQLQNEALLRQLHEQQSNSIMLMNLRQQQNTINQLQLDQQLRYQQNQMQLQALASRLQGQQPIDPISQQLSTQDLLLSLLRKN</sequence>